<dbReference type="EMBL" id="QKYT01000901">
    <property type="protein sequence ID" value="RIA80766.1"/>
    <property type="molecule type" value="Genomic_DNA"/>
</dbReference>
<keyword evidence="2" id="KW-1185">Reference proteome</keyword>
<name>A0A397S7Q5_9GLOM</name>
<evidence type="ECO:0000313" key="2">
    <source>
        <dbReference type="Proteomes" id="UP000265703"/>
    </source>
</evidence>
<sequence length="49" mass="5710">MNQAIYWFEKSANQGFEEAQNKLKLLDSLLIRPINSAEPQTAFSGYHFY</sequence>
<comment type="caution">
    <text evidence="1">The sequence shown here is derived from an EMBL/GenBank/DDBJ whole genome shotgun (WGS) entry which is preliminary data.</text>
</comment>
<dbReference type="AlphaFoldDB" id="A0A397S7Q5"/>
<proteinExistence type="predicted"/>
<evidence type="ECO:0000313" key="1">
    <source>
        <dbReference type="EMBL" id="RIA80766.1"/>
    </source>
</evidence>
<dbReference type="Proteomes" id="UP000265703">
    <property type="component" value="Unassembled WGS sequence"/>
</dbReference>
<gene>
    <name evidence="1" type="ORF">C1645_838110</name>
</gene>
<reference evidence="1 2" key="1">
    <citation type="submission" date="2018-06" db="EMBL/GenBank/DDBJ databases">
        <title>Comparative genomics reveals the genomic features of Rhizophagus irregularis, R. cerebriforme, R. diaphanum and Gigaspora rosea, and their symbiotic lifestyle signature.</title>
        <authorList>
            <person name="Morin E."/>
            <person name="San Clemente H."/>
            <person name="Chen E.C.H."/>
            <person name="De La Providencia I."/>
            <person name="Hainaut M."/>
            <person name="Kuo A."/>
            <person name="Kohler A."/>
            <person name="Murat C."/>
            <person name="Tang N."/>
            <person name="Roy S."/>
            <person name="Loubradou J."/>
            <person name="Henrissat B."/>
            <person name="Grigoriev I.V."/>
            <person name="Corradi N."/>
            <person name="Roux C."/>
            <person name="Martin F.M."/>
        </authorList>
    </citation>
    <scope>NUCLEOTIDE SEQUENCE [LARGE SCALE GENOMIC DNA]</scope>
    <source>
        <strain evidence="1 2">DAOM 227022</strain>
    </source>
</reference>
<accession>A0A397S7Q5</accession>
<organism evidence="1 2">
    <name type="scientific">Glomus cerebriforme</name>
    <dbReference type="NCBI Taxonomy" id="658196"/>
    <lineage>
        <taxon>Eukaryota</taxon>
        <taxon>Fungi</taxon>
        <taxon>Fungi incertae sedis</taxon>
        <taxon>Mucoromycota</taxon>
        <taxon>Glomeromycotina</taxon>
        <taxon>Glomeromycetes</taxon>
        <taxon>Glomerales</taxon>
        <taxon>Glomeraceae</taxon>
        <taxon>Glomus</taxon>
    </lineage>
</organism>
<protein>
    <submittedName>
        <fullName evidence="1">Uncharacterized protein</fullName>
    </submittedName>
</protein>